<dbReference type="Pfam" id="PF10601">
    <property type="entry name" value="zf-LITAF-like"/>
    <property type="match status" value="1"/>
</dbReference>
<comment type="caution">
    <text evidence="9">The sequence shown here is derived from an EMBL/GenBank/DDBJ whole genome shotgun (WGS) entry which is preliminary data.</text>
</comment>
<evidence type="ECO:0000313" key="10">
    <source>
        <dbReference type="Proteomes" id="UP000823561"/>
    </source>
</evidence>
<protein>
    <recommendedName>
        <fullName evidence="8">LITAF domain-containing protein</fullName>
    </recommendedName>
</protein>
<keyword evidence="7" id="KW-0472">Membrane</keyword>
<dbReference type="AlphaFoldDB" id="A0AAV6GKQ4"/>
<dbReference type="SMART" id="SM00714">
    <property type="entry name" value="LITAF"/>
    <property type="match status" value="1"/>
</dbReference>
<evidence type="ECO:0000256" key="7">
    <source>
        <dbReference type="ARBA" id="ARBA00023136"/>
    </source>
</evidence>
<gene>
    <name evidence="9" type="ORF">AALO_G00158850</name>
</gene>
<evidence type="ECO:0000256" key="1">
    <source>
        <dbReference type="ARBA" id="ARBA00004125"/>
    </source>
</evidence>
<dbReference type="PROSITE" id="PS51837">
    <property type="entry name" value="LITAF"/>
    <property type="match status" value="1"/>
</dbReference>
<keyword evidence="5" id="KW-0479">Metal-binding</keyword>
<reference evidence="9" key="1">
    <citation type="submission" date="2020-10" db="EMBL/GenBank/DDBJ databases">
        <title>Chromosome-scale genome assembly of the Allis shad, Alosa alosa.</title>
        <authorList>
            <person name="Margot Z."/>
            <person name="Christophe K."/>
            <person name="Cabau C."/>
            <person name="Louis A."/>
            <person name="Berthelot C."/>
            <person name="Parey E."/>
            <person name="Roest Crollius H."/>
            <person name="Montfort J."/>
            <person name="Robinson-Rechavi M."/>
            <person name="Bucao C."/>
            <person name="Bouchez O."/>
            <person name="Gislard M."/>
            <person name="Lluch J."/>
            <person name="Milhes M."/>
            <person name="Lampietro C."/>
            <person name="Lopez Roques C."/>
            <person name="Donnadieu C."/>
            <person name="Braasch I."/>
            <person name="Desvignes T."/>
            <person name="Postlethwait J."/>
            <person name="Bobe J."/>
            <person name="Guiguen Y."/>
        </authorList>
    </citation>
    <scope>NUCLEOTIDE SEQUENCE</scope>
    <source>
        <strain evidence="9">M-15738</strain>
        <tissue evidence="9">Blood</tissue>
    </source>
</reference>
<comment type="subcellular location">
    <subcellularLocation>
        <location evidence="1">Endosome membrane</location>
        <topology evidence="1">Peripheral membrane protein</topology>
        <orientation evidence="1">Cytoplasmic side</orientation>
    </subcellularLocation>
    <subcellularLocation>
        <location evidence="2">Late endosome membrane</location>
    </subcellularLocation>
    <subcellularLocation>
        <location evidence="3">Lysosome membrane</location>
        <topology evidence="3">Peripheral membrane protein</topology>
        <orientation evidence="3">Cytoplasmic side</orientation>
    </subcellularLocation>
</comment>
<dbReference type="EMBL" id="JADWDJ010000011">
    <property type="protein sequence ID" value="KAG5274071.1"/>
    <property type="molecule type" value="Genomic_DNA"/>
</dbReference>
<dbReference type="GO" id="GO:0098560">
    <property type="term" value="C:cytoplasmic side of late endosome membrane"/>
    <property type="evidence" value="ECO:0007669"/>
    <property type="project" value="TreeGrafter"/>
</dbReference>
<feature type="domain" description="LITAF" evidence="8">
    <location>
        <begin position="14"/>
        <end position="97"/>
    </location>
</feature>
<keyword evidence="6" id="KW-0862">Zinc</keyword>
<evidence type="ECO:0000313" key="9">
    <source>
        <dbReference type="EMBL" id="KAG5274071.1"/>
    </source>
</evidence>
<dbReference type="GO" id="GO:0098574">
    <property type="term" value="C:cytoplasmic side of lysosomal membrane"/>
    <property type="evidence" value="ECO:0007669"/>
    <property type="project" value="TreeGrafter"/>
</dbReference>
<evidence type="ECO:0000256" key="5">
    <source>
        <dbReference type="ARBA" id="ARBA00022723"/>
    </source>
</evidence>
<keyword evidence="10" id="KW-1185">Reference proteome</keyword>
<name>A0AAV6GKQ4_9TELE</name>
<proteinExistence type="inferred from homology"/>
<evidence type="ECO:0000256" key="6">
    <source>
        <dbReference type="ARBA" id="ARBA00022833"/>
    </source>
</evidence>
<evidence type="ECO:0000256" key="2">
    <source>
        <dbReference type="ARBA" id="ARBA00004414"/>
    </source>
</evidence>
<evidence type="ECO:0000256" key="4">
    <source>
        <dbReference type="ARBA" id="ARBA00005975"/>
    </source>
</evidence>
<dbReference type="InterPro" id="IPR037519">
    <property type="entry name" value="LITAF_fam"/>
</dbReference>
<dbReference type="Proteomes" id="UP000823561">
    <property type="component" value="Chromosome 11"/>
</dbReference>
<dbReference type="InterPro" id="IPR006629">
    <property type="entry name" value="LITAF"/>
</dbReference>
<dbReference type="PANTHER" id="PTHR23292:SF48">
    <property type="entry name" value="LIPOPOLYSACCHARIDE-INDUCED TUMOR NECROSIS FACTOR-ALPHA FACTOR HOMOLOG-RELATED"/>
    <property type="match status" value="1"/>
</dbReference>
<organism evidence="9 10">
    <name type="scientific">Alosa alosa</name>
    <name type="common">allis shad</name>
    <dbReference type="NCBI Taxonomy" id="278164"/>
    <lineage>
        <taxon>Eukaryota</taxon>
        <taxon>Metazoa</taxon>
        <taxon>Chordata</taxon>
        <taxon>Craniata</taxon>
        <taxon>Vertebrata</taxon>
        <taxon>Euteleostomi</taxon>
        <taxon>Actinopterygii</taxon>
        <taxon>Neopterygii</taxon>
        <taxon>Teleostei</taxon>
        <taxon>Clupei</taxon>
        <taxon>Clupeiformes</taxon>
        <taxon>Clupeoidei</taxon>
        <taxon>Clupeidae</taxon>
        <taxon>Alosa</taxon>
    </lineage>
</organism>
<evidence type="ECO:0000259" key="8">
    <source>
        <dbReference type="PROSITE" id="PS51837"/>
    </source>
</evidence>
<accession>A0AAV6GKQ4</accession>
<evidence type="ECO:0000256" key="3">
    <source>
        <dbReference type="ARBA" id="ARBA00004630"/>
    </source>
</evidence>
<comment type="similarity">
    <text evidence="4">Belongs to the CDIP1/LITAF family.</text>
</comment>
<dbReference type="GO" id="GO:0008270">
    <property type="term" value="F:zinc ion binding"/>
    <property type="evidence" value="ECO:0007669"/>
    <property type="project" value="TreeGrafter"/>
</dbReference>
<dbReference type="PANTHER" id="PTHR23292">
    <property type="entry name" value="LIPOPOLYSACCHARIDE-INDUCED TUMOR NECROSIS FACTOR-ALPHA FACTOR"/>
    <property type="match status" value="1"/>
</dbReference>
<sequence>MNPHGMNQYGMNQPAPVVLVVQPSLTDVPGRIECPHCKSHIVTETRHVNGVLTWFLCGGLFMIFCWPCSCIPLCVDSCKDVEHICPECHLVVHRYRRL</sequence>
<dbReference type="GO" id="GO:0005634">
    <property type="term" value="C:nucleus"/>
    <property type="evidence" value="ECO:0007669"/>
    <property type="project" value="TreeGrafter"/>
</dbReference>